<proteinExistence type="predicted"/>
<dbReference type="RefSeq" id="WP_284526580.1">
    <property type="nucleotide sequence ID" value="NZ_CP126446.1"/>
</dbReference>
<dbReference type="Gene3D" id="3.10.28.10">
    <property type="entry name" value="Homing endonucleases"/>
    <property type="match status" value="1"/>
</dbReference>
<evidence type="ECO:0000313" key="1">
    <source>
        <dbReference type="EMBL" id="WIF97616.1"/>
    </source>
</evidence>
<sequence length="87" mass="10570">MNVLTLYVHYNEQFLEFITGKLLGDGNIVIQDQRTPRFRFAHTMADREWAVKGYQMLQQTIETPPPVFRQLYDKRTNKYYRQYYVQS</sequence>
<dbReference type="SUPFAM" id="SSF55608">
    <property type="entry name" value="Homing endonucleases"/>
    <property type="match status" value="1"/>
</dbReference>
<gene>
    <name evidence="1" type="ORF">QNI29_18090</name>
</gene>
<name>A0ABY8V170_9BACI</name>
<keyword evidence="2" id="KW-1185">Reference proteome</keyword>
<organism evidence="1 2">
    <name type="scientific">Pontibacillus chungwhensis</name>
    <dbReference type="NCBI Taxonomy" id="265426"/>
    <lineage>
        <taxon>Bacteria</taxon>
        <taxon>Bacillati</taxon>
        <taxon>Bacillota</taxon>
        <taxon>Bacilli</taxon>
        <taxon>Bacillales</taxon>
        <taxon>Bacillaceae</taxon>
        <taxon>Pontibacillus</taxon>
    </lineage>
</organism>
<evidence type="ECO:0000313" key="2">
    <source>
        <dbReference type="Proteomes" id="UP001236652"/>
    </source>
</evidence>
<dbReference type="EMBL" id="CP126446">
    <property type="protein sequence ID" value="WIF97616.1"/>
    <property type="molecule type" value="Genomic_DNA"/>
</dbReference>
<dbReference type="InterPro" id="IPR027434">
    <property type="entry name" value="Homing_endonucl"/>
</dbReference>
<accession>A0ABY8V170</accession>
<dbReference type="Proteomes" id="UP001236652">
    <property type="component" value="Chromosome"/>
</dbReference>
<reference evidence="1 2" key="1">
    <citation type="submission" date="2023-05" db="EMBL/GenBank/DDBJ databases">
        <title>Comparative genomics reveals the evidence of polycyclic aromatic hydrocarbons degradation in moderately halophilic genus Pontibacillus.</title>
        <authorList>
            <person name="Yang H."/>
            <person name="Qian Z."/>
        </authorList>
    </citation>
    <scope>NUCLEOTIDE SEQUENCE [LARGE SCALE GENOMIC DNA]</scope>
    <source>
        <strain evidence="2">HN14</strain>
    </source>
</reference>
<protein>
    <submittedName>
        <fullName evidence="1">Uncharacterized protein</fullName>
    </submittedName>
</protein>